<evidence type="ECO:0000256" key="1">
    <source>
        <dbReference type="SAM" id="SignalP"/>
    </source>
</evidence>
<protein>
    <submittedName>
        <fullName evidence="2">Uncharacterized protein</fullName>
    </submittedName>
</protein>
<keyword evidence="1" id="KW-0732">Signal</keyword>
<sequence length="103" mass="11727">MTTTKFHHQNVLLSGCFLLPLMLNSIDDIHQVNAHVILTSIVSILMHRGLRRDQWSPAQVMEHPDKLYAEPSTGILALDILVHIANMYPFFLLPISIYHEIVA</sequence>
<organism evidence="2 3">
    <name type="scientific">Boletus edulis BED1</name>
    <dbReference type="NCBI Taxonomy" id="1328754"/>
    <lineage>
        <taxon>Eukaryota</taxon>
        <taxon>Fungi</taxon>
        <taxon>Dikarya</taxon>
        <taxon>Basidiomycota</taxon>
        <taxon>Agaricomycotina</taxon>
        <taxon>Agaricomycetes</taxon>
        <taxon>Agaricomycetidae</taxon>
        <taxon>Boletales</taxon>
        <taxon>Boletineae</taxon>
        <taxon>Boletaceae</taxon>
        <taxon>Boletoideae</taxon>
        <taxon>Boletus</taxon>
    </lineage>
</organism>
<feature type="non-terminal residue" evidence="2">
    <location>
        <position position="1"/>
    </location>
</feature>
<keyword evidence="3" id="KW-1185">Reference proteome</keyword>
<reference evidence="2" key="2">
    <citation type="journal article" date="2020" name="Nat. Commun.">
        <title>Large-scale genome sequencing of mycorrhizal fungi provides insights into the early evolution of symbiotic traits.</title>
        <authorList>
            <person name="Miyauchi S."/>
            <person name="Kiss E."/>
            <person name="Kuo A."/>
            <person name="Drula E."/>
            <person name="Kohler A."/>
            <person name="Sanchez-Garcia M."/>
            <person name="Morin E."/>
            <person name="Andreopoulos B."/>
            <person name="Barry K.W."/>
            <person name="Bonito G."/>
            <person name="Buee M."/>
            <person name="Carver A."/>
            <person name="Chen C."/>
            <person name="Cichocki N."/>
            <person name="Clum A."/>
            <person name="Culley D."/>
            <person name="Crous P.W."/>
            <person name="Fauchery L."/>
            <person name="Girlanda M."/>
            <person name="Hayes R.D."/>
            <person name="Keri Z."/>
            <person name="LaButti K."/>
            <person name="Lipzen A."/>
            <person name="Lombard V."/>
            <person name="Magnuson J."/>
            <person name="Maillard F."/>
            <person name="Murat C."/>
            <person name="Nolan M."/>
            <person name="Ohm R.A."/>
            <person name="Pangilinan J."/>
            <person name="Pereira M.F."/>
            <person name="Perotto S."/>
            <person name="Peter M."/>
            <person name="Pfister S."/>
            <person name="Riley R."/>
            <person name="Sitrit Y."/>
            <person name="Stielow J.B."/>
            <person name="Szollosi G."/>
            <person name="Zifcakova L."/>
            <person name="Stursova M."/>
            <person name="Spatafora J.W."/>
            <person name="Tedersoo L."/>
            <person name="Vaario L.M."/>
            <person name="Yamada A."/>
            <person name="Yan M."/>
            <person name="Wang P."/>
            <person name="Xu J."/>
            <person name="Bruns T."/>
            <person name="Baldrian P."/>
            <person name="Vilgalys R."/>
            <person name="Dunand C."/>
            <person name="Henrissat B."/>
            <person name="Grigoriev I.V."/>
            <person name="Hibbett D."/>
            <person name="Nagy L.G."/>
            <person name="Martin F.M."/>
        </authorList>
    </citation>
    <scope>NUCLEOTIDE SEQUENCE</scope>
    <source>
        <strain evidence="2">BED1</strain>
    </source>
</reference>
<evidence type="ECO:0000313" key="2">
    <source>
        <dbReference type="EMBL" id="KAF8443963.1"/>
    </source>
</evidence>
<comment type="caution">
    <text evidence="2">The sequence shown here is derived from an EMBL/GenBank/DDBJ whole genome shotgun (WGS) entry which is preliminary data.</text>
</comment>
<evidence type="ECO:0000313" key="3">
    <source>
        <dbReference type="Proteomes" id="UP001194468"/>
    </source>
</evidence>
<dbReference type="AlphaFoldDB" id="A0AAD4C099"/>
<dbReference type="PROSITE" id="PS51257">
    <property type="entry name" value="PROKAR_LIPOPROTEIN"/>
    <property type="match status" value="1"/>
</dbReference>
<feature type="signal peptide" evidence="1">
    <location>
        <begin position="1"/>
        <end position="34"/>
    </location>
</feature>
<proteinExistence type="predicted"/>
<accession>A0AAD4C099</accession>
<name>A0AAD4C099_BOLED</name>
<dbReference type="EMBL" id="WHUW01000007">
    <property type="protein sequence ID" value="KAF8443963.1"/>
    <property type="molecule type" value="Genomic_DNA"/>
</dbReference>
<reference evidence="2" key="1">
    <citation type="submission" date="2019-10" db="EMBL/GenBank/DDBJ databases">
        <authorList>
            <consortium name="DOE Joint Genome Institute"/>
            <person name="Kuo A."/>
            <person name="Miyauchi S."/>
            <person name="Kiss E."/>
            <person name="Drula E."/>
            <person name="Kohler A."/>
            <person name="Sanchez-Garcia M."/>
            <person name="Andreopoulos B."/>
            <person name="Barry K.W."/>
            <person name="Bonito G."/>
            <person name="Buee M."/>
            <person name="Carver A."/>
            <person name="Chen C."/>
            <person name="Cichocki N."/>
            <person name="Clum A."/>
            <person name="Culley D."/>
            <person name="Crous P.W."/>
            <person name="Fauchery L."/>
            <person name="Girlanda M."/>
            <person name="Hayes R."/>
            <person name="Keri Z."/>
            <person name="LaButti K."/>
            <person name="Lipzen A."/>
            <person name="Lombard V."/>
            <person name="Magnuson J."/>
            <person name="Maillard F."/>
            <person name="Morin E."/>
            <person name="Murat C."/>
            <person name="Nolan M."/>
            <person name="Ohm R."/>
            <person name="Pangilinan J."/>
            <person name="Pereira M."/>
            <person name="Perotto S."/>
            <person name="Peter M."/>
            <person name="Riley R."/>
            <person name="Sitrit Y."/>
            <person name="Stielow B."/>
            <person name="Szollosi G."/>
            <person name="Zifcakova L."/>
            <person name="Stursova M."/>
            <person name="Spatafora J.W."/>
            <person name="Tedersoo L."/>
            <person name="Vaario L.-M."/>
            <person name="Yamada A."/>
            <person name="Yan M."/>
            <person name="Wang P."/>
            <person name="Xu J."/>
            <person name="Bruns T."/>
            <person name="Baldrian P."/>
            <person name="Vilgalys R."/>
            <person name="Henrissat B."/>
            <person name="Grigoriev I.V."/>
            <person name="Hibbett D."/>
            <person name="Nagy L.G."/>
            <person name="Martin F.M."/>
        </authorList>
    </citation>
    <scope>NUCLEOTIDE SEQUENCE</scope>
    <source>
        <strain evidence="2">BED1</strain>
    </source>
</reference>
<dbReference type="Proteomes" id="UP001194468">
    <property type="component" value="Unassembled WGS sequence"/>
</dbReference>
<gene>
    <name evidence="2" type="ORF">L210DRAFT_3533271</name>
</gene>
<feature type="chain" id="PRO_5042182198" evidence="1">
    <location>
        <begin position="35"/>
        <end position="103"/>
    </location>
</feature>